<evidence type="ECO:0000313" key="3">
    <source>
        <dbReference type="Proteomes" id="UP000184184"/>
    </source>
</evidence>
<feature type="transmembrane region" description="Helical" evidence="1">
    <location>
        <begin position="145"/>
        <end position="170"/>
    </location>
</feature>
<dbReference type="RefSeq" id="WP_073199944.1">
    <property type="nucleotide sequence ID" value="NZ_FRCZ01000001.1"/>
</dbReference>
<dbReference type="Proteomes" id="UP000184184">
    <property type="component" value="Unassembled WGS sequence"/>
</dbReference>
<reference evidence="2 3" key="1">
    <citation type="submission" date="2016-11" db="EMBL/GenBank/DDBJ databases">
        <authorList>
            <person name="Jaros S."/>
            <person name="Januszkiewicz K."/>
            <person name="Wedrychowicz H."/>
        </authorList>
    </citation>
    <scope>NUCLEOTIDE SEQUENCE [LARGE SCALE GENOMIC DNA]</scope>
    <source>
        <strain evidence="2 3">CGMCC 1.10681</strain>
    </source>
</reference>
<organism evidence="2 3">
    <name type="scientific">Gracilibacillus kekensis</name>
    <dbReference type="NCBI Taxonomy" id="1027249"/>
    <lineage>
        <taxon>Bacteria</taxon>
        <taxon>Bacillati</taxon>
        <taxon>Bacillota</taxon>
        <taxon>Bacilli</taxon>
        <taxon>Bacillales</taxon>
        <taxon>Bacillaceae</taxon>
        <taxon>Gracilibacillus</taxon>
    </lineage>
</organism>
<sequence length="205" mass="23271">MFGQQIVGSLDRFLRIILQVAWLNFLWIGFSLVGLVVGGIFPATTAAIAVARKWVQKKEVVSVFKSFKQAYKKEFVKSNIIGIIITVVGIILIVNYQILLQLGDQISIIAVFSYYFVIFLYGILVLWIFPLLSHYDSTIFQYFKNALIIGITKLPITIMQGLIIFFILYISLEFPSMLIFCTISLITISVAYFSVKVFKKIDAAE</sequence>
<dbReference type="STRING" id="1027249.SAMN05216179_0862"/>
<keyword evidence="3" id="KW-1185">Reference proteome</keyword>
<gene>
    <name evidence="2" type="ORF">SAMN05216179_0862</name>
</gene>
<dbReference type="OrthoDB" id="2182676at2"/>
<feature type="transmembrane region" description="Helical" evidence="1">
    <location>
        <begin position="76"/>
        <end position="100"/>
    </location>
</feature>
<keyword evidence="1" id="KW-0812">Transmembrane</keyword>
<keyword evidence="1" id="KW-0472">Membrane</keyword>
<evidence type="ECO:0000256" key="1">
    <source>
        <dbReference type="SAM" id="Phobius"/>
    </source>
</evidence>
<keyword evidence="1" id="KW-1133">Transmembrane helix</keyword>
<dbReference type="Pfam" id="PF04854">
    <property type="entry name" value="DUF624"/>
    <property type="match status" value="1"/>
</dbReference>
<dbReference type="AlphaFoldDB" id="A0A1M7KWX4"/>
<dbReference type="EMBL" id="FRCZ01000001">
    <property type="protein sequence ID" value="SHM69758.1"/>
    <property type="molecule type" value="Genomic_DNA"/>
</dbReference>
<name>A0A1M7KWX4_9BACI</name>
<evidence type="ECO:0000313" key="2">
    <source>
        <dbReference type="EMBL" id="SHM69758.1"/>
    </source>
</evidence>
<protein>
    <submittedName>
        <fullName evidence="2">Uncharacterized membrane protein YesL</fullName>
    </submittedName>
</protein>
<proteinExistence type="predicted"/>
<feature type="transmembrane region" description="Helical" evidence="1">
    <location>
        <begin position="176"/>
        <end position="195"/>
    </location>
</feature>
<accession>A0A1M7KWX4</accession>
<feature type="transmembrane region" description="Helical" evidence="1">
    <location>
        <begin position="106"/>
        <end position="133"/>
    </location>
</feature>
<dbReference type="InterPro" id="IPR006938">
    <property type="entry name" value="DUF624"/>
</dbReference>